<organism evidence="2 3">
    <name type="scientific">Microbacterium proteolyticum</name>
    <dbReference type="NCBI Taxonomy" id="1572644"/>
    <lineage>
        <taxon>Bacteria</taxon>
        <taxon>Bacillati</taxon>
        <taxon>Actinomycetota</taxon>
        <taxon>Actinomycetes</taxon>
        <taxon>Micrococcales</taxon>
        <taxon>Microbacteriaceae</taxon>
        <taxon>Microbacterium</taxon>
    </lineage>
</organism>
<keyword evidence="1" id="KW-0812">Transmembrane</keyword>
<feature type="transmembrane region" description="Helical" evidence="1">
    <location>
        <begin position="48"/>
        <end position="69"/>
    </location>
</feature>
<evidence type="ECO:0000313" key="3">
    <source>
        <dbReference type="Proteomes" id="UP000543579"/>
    </source>
</evidence>
<comment type="caution">
    <text evidence="2">The sequence shown here is derived from an EMBL/GenBank/DDBJ whole genome shotgun (WGS) entry which is preliminary data.</text>
</comment>
<accession>A0A7W5CLG8</accession>
<dbReference type="EMBL" id="JACHXY010000005">
    <property type="protein sequence ID" value="MBB3159494.1"/>
    <property type="molecule type" value="Genomic_DNA"/>
</dbReference>
<protein>
    <submittedName>
        <fullName evidence="2">Uncharacterized protein</fullName>
    </submittedName>
</protein>
<dbReference type="AlphaFoldDB" id="A0A7W5CLG8"/>
<keyword evidence="1" id="KW-1133">Transmembrane helix</keyword>
<dbReference type="Proteomes" id="UP000543579">
    <property type="component" value="Unassembled WGS sequence"/>
</dbReference>
<name>A0A7W5CLG8_9MICO</name>
<evidence type="ECO:0000313" key="2">
    <source>
        <dbReference type="EMBL" id="MBB3159494.1"/>
    </source>
</evidence>
<keyword evidence="1" id="KW-0472">Membrane</keyword>
<reference evidence="2 3" key="1">
    <citation type="submission" date="2020-08" db="EMBL/GenBank/DDBJ databases">
        <title>Genomic Encyclopedia of Type Strains, Phase III (KMG-III): the genomes of soil and plant-associated and newly described type strains.</title>
        <authorList>
            <person name="Whitman W."/>
        </authorList>
    </citation>
    <scope>NUCLEOTIDE SEQUENCE [LARGE SCALE GENOMIC DNA]</scope>
    <source>
        <strain evidence="2 3">CECT 8356</strain>
    </source>
</reference>
<proteinExistence type="predicted"/>
<sequence>MSVRARRGWALAGIILASGGVGYGLRSAFPPYPALTTPVVIDEALWRAILSGPPMAGVFAVIAAVIAFTPAIRSTKIARENAAREQWWNRAQWALGLAASDDQEDREVANDALQALLEDATPTEGKMIYRTIKNLQRPAAVDTPAIATENRPRRKVIRWLGIPARPSPDAS</sequence>
<dbReference type="RefSeq" id="WP_183420880.1">
    <property type="nucleotide sequence ID" value="NZ_JACHXY010000005.1"/>
</dbReference>
<evidence type="ECO:0000256" key="1">
    <source>
        <dbReference type="SAM" id="Phobius"/>
    </source>
</evidence>
<gene>
    <name evidence="2" type="ORF">FHS07_003229</name>
</gene>